<sequence>MTVTTSPNPITTKDAVALTVAMAAPGAAVTGNVAISVNGRILFGSLVNGFVTFSLGKFPQAGTYQVTAIYGGSALANSVTRTVSFTVVKK</sequence>
<feature type="domain" description="Bacterial Ig-like" evidence="1">
    <location>
        <begin position="3"/>
        <end position="87"/>
    </location>
</feature>
<dbReference type="InterPro" id="IPR013783">
    <property type="entry name" value="Ig-like_fold"/>
</dbReference>
<protein>
    <submittedName>
        <fullName evidence="2">Ig-like domain repeat protein</fullName>
    </submittedName>
</protein>
<gene>
    <name evidence="2" type="ORF">ISU10_22260</name>
</gene>
<dbReference type="AlphaFoldDB" id="A0A930VRI8"/>
<evidence type="ECO:0000259" key="1">
    <source>
        <dbReference type="Pfam" id="PF16640"/>
    </source>
</evidence>
<proteinExistence type="predicted"/>
<name>A0A930VRI8_9ACTN</name>
<dbReference type="Gene3D" id="2.60.40.10">
    <property type="entry name" value="Immunoglobulins"/>
    <property type="match status" value="1"/>
</dbReference>
<dbReference type="Pfam" id="PF16640">
    <property type="entry name" value="Big_3_5"/>
    <property type="match status" value="1"/>
</dbReference>
<dbReference type="GO" id="GO:0005975">
    <property type="term" value="P:carbohydrate metabolic process"/>
    <property type="evidence" value="ECO:0007669"/>
    <property type="project" value="UniProtKB-ARBA"/>
</dbReference>
<dbReference type="RefSeq" id="WP_194698650.1">
    <property type="nucleotide sequence ID" value="NZ_JADKPO010000056.1"/>
</dbReference>
<organism evidence="2 3">
    <name type="scientific">Nocardioides agariphilus</name>
    <dbReference type="NCBI Taxonomy" id="433664"/>
    <lineage>
        <taxon>Bacteria</taxon>
        <taxon>Bacillati</taxon>
        <taxon>Actinomycetota</taxon>
        <taxon>Actinomycetes</taxon>
        <taxon>Propionibacteriales</taxon>
        <taxon>Nocardioidaceae</taxon>
        <taxon>Nocardioides</taxon>
    </lineage>
</organism>
<evidence type="ECO:0000313" key="2">
    <source>
        <dbReference type="EMBL" id="MBF4770506.1"/>
    </source>
</evidence>
<dbReference type="Proteomes" id="UP000660668">
    <property type="component" value="Unassembled WGS sequence"/>
</dbReference>
<accession>A0A930VRI8</accession>
<comment type="caution">
    <text evidence="2">The sequence shown here is derived from an EMBL/GenBank/DDBJ whole genome shotgun (WGS) entry which is preliminary data.</text>
</comment>
<evidence type="ECO:0000313" key="3">
    <source>
        <dbReference type="Proteomes" id="UP000660668"/>
    </source>
</evidence>
<reference evidence="2" key="1">
    <citation type="submission" date="2020-11" db="EMBL/GenBank/DDBJ databases">
        <title>Nocardioides cynanchi sp. nov., isolated from soil of rhizosphere of Cynanchum wilfordii.</title>
        <authorList>
            <person name="Lee J.-S."/>
            <person name="Suh M.K."/>
            <person name="Kim J.-S."/>
        </authorList>
    </citation>
    <scope>NUCLEOTIDE SEQUENCE</scope>
    <source>
        <strain evidence="2">KCTC 19276</strain>
    </source>
</reference>
<keyword evidence="3" id="KW-1185">Reference proteome</keyword>
<dbReference type="EMBL" id="JADKPO010000056">
    <property type="protein sequence ID" value="MBF4770506.1"/>
    <property type="molecule type" value="Genomic_DNA"/>
</dbReference>
<dbReference type="InterPro" id="IPR032109">
    <property type="entry name" value="Big_3_5"/>
</dbReference>